<dbReference type="PANTHER" id="PTHR45640">
    <property type="entry name" value="HEAT SHOCK PROTEIN HSP-12.2-RELATED"/>
    <property type="match status" value="1"/>
</dbReference>
<dbReference type="GO" id="GO:0005634">
    <property type="term" value="C:nucleus"/>
    <property type="evidence" value="ECO:0007669"/>
    <property type="project" value="TreeGrafter"/>
</dbReference>
<dbReference type="Pfam" id="PF00011">
    <property type="entry name" value="HSP20"/>
    <property type="match status" value="1"/>
</dbReference>
<dbReference type="GO" id="GO:0051082">
    <property type="term" value="F:unfolded protein binding"/>
    <property type="evidence" value="ECO:0007669"/>
    <property type="project" value="TreeGrafter"/>
</dbReference>
<evidence type="ECO:0000256" key="4">
    <source>
        <dbReference type="PROSITE-ProRule" id="PRU00285"/>
    </source>
</evidence>
<evidence type="ECO:0000256" key="1">
    <source>
        <dbReference type="ARBA" id="ARBA00023016"/>
    </source>
</evidence>
<keyword evidence="3" id="KW-0479">Metal-binding</keyword>
<dbReference type="GO" id="GO:0005737">
    <property type="term" value="C:cytoplasm"/>
    <property type="evidence" value="ECO:0007669"/>
    <property type="project" value="TreeGrafter"/>
</dbReference>
<dbReference type="GO" id="GO:0046872">
    <property type="term" value="F:metal ion binding"/>
    <property type="evidence" value="ECO:0007669"/>
    <property type="project" value="UniProtKB-KW"/>
</dbReference>
<proteinExistence type="inferred from homology"/>
<dbReference type="Gene3D" id="2.60.40.790">
    <property type="match status" value="1"/>
</dbReference>
<evidence type="ECO:0000256" key="3">
    <source>
        <dbReference type="PIRSR" id="PIRSR036514-1"/>
    </source>
</evidence>
<feature type="binding site" evidence="3">
    <location>
        <position position="135"/>
    </location>
    <ligand>
        <name>Zn(2+)</name>
        <dbReference type="ChEBI" id="CHEBI:29105"/>
        <label>1</label>
    </ligand>
</feature>
<dbReference type="InterPro" id="IPR055269">
    <property type="entry name" value="Alpha-crystallin/HSP_16"/>
</dbReference>
<dbReference type="GO" id="GO:0009408">
    <property type="term" value="P:response to heat"/>
    <property type="evidence" value="ECO:0007669"/>
    <property type="project" value="TreeGrafter"/>
</dbReference>
<organism evidence="7 8">
    <name type="scientific">Potamilus streckersoni</name>
    <dbReference type="NCBI Taxonomy" id="2493646"/>
    <lineage>
        <taxon>Eukaryota</taxon>
        <taxon>Metazoa</taxon>
        <taxon>Spiralia</taxon>
        <taxon>Lophotrochozoa</taxon>
        <taxon>Mollusca</taxon>
        <taxon>Bivalvia</taxon>
        <taxon>Autobranchia</taxon>
        <taxon>Heteroconchia</taxon>
        <taxon>Palaeoheterodonta</taxon>
        <taxon>Unionida</taxon>
        <taxon>Unionoidea</taxon>
        <taxon>Unionidae</taxon>
        <taxon>Ambleminae</taxon>
        <taxon>Lampsilini</taxon>
        <taxon>Potamilus</taxon>
    </lineage>
</organism>
<dbReference type="PROSITE" id="PS01031">
    <property type="entry name" value="SHSP"/>
    <property type="match status" value="1"/>
</dbReference>
<keyword evidence="8" id="KW-1185">Reference proteome</keyword>
<keyword evidence="1" id="KW-0346">Stress response</keyword>
<dbReference type="CDD" id="cd06526">
    <property type="entry name" value="metazoan_ACD"/>
    <property type="match status" value="1"/>
</dbReference>
<dbReference type="EMBL" id="JAEAOA010000710">
    <property type="protein sequence ID" value="KAK3607038.1"/>
    <property type="molecule type" value="Genomic_DNA"/>
</dbReference>
<gene>
    <name evidence="7" type="ORF">CHS0354_011598</name>
</gene>
<accession>A0AAE0TBL7</accession>
<dbReference type="PANTHER" id="PTHR45640:SF13">
    <property type="entry name" value="HEAT SHOCK PROTEIN 22-RELATED"/>
    <property type="match status" value="1"/>
</dbReference>
<dbReference type="PRINTS" id="PR00299">
    <property type="entry name" value="ACRYSTALLIN"/>
</dbReference>
<dbReference type="InterPro" id="IPR001436">
    <property type="entry name" value="Alpha-crystallin/sHSP_animal"/>
</dbReference>
<dbReference type="Proteomes" id="UP001195483">
    <property type="component" value="Unassembled WGS sequence"/>
</dbReference>
<evidence type="ECO:0000256" key="5">
    <source>
        <dbReference type="RuleBase" id="RU003616"/>
    </source>
</evidence>
<comment type="caution">
    <text evidence="7">The sequence shown here is derived from an EMBL/GenBank/DDBJ whole genome shotgun (WGS) entry which is preliminary data.</text>
</comment>
<dbReference type="SUPFAM" id="SSF49764">
    <property type="entry name" value="HSP20-like chaperones"/>
    <property type="match status" value="1"/>
</dbReference>
<dbReference type="GO" id="GO:0042026">
    <property type="term" value="P:protein refolding"/>
    <property type="evidence" value="ECO:0007669"/>
    <property type="project" value="TreeGrafter"/>
</dbReference>
<feature type="binding site" evidence="3">
    <location>
        <position position="142"/>
    </location>
    <ligand>
        <name>Zn(2+)</name>
        <dbReference type="ChEBI" id="CHEBI:29105"/>
        <label>1</label>
    </ligand>
</feature>
<sequence length="199" mass="23411">MAWRRAILPFVSRHGPLRAICTRRNVPIVRPWRTNQSLWDDFFHDFPTPFSRTFRDMDIYFSDMMRRMDRMFPRVWETHYVRPRSAAELASKSEVAEVKFDGKDFELKLDAQQFSPEELEVKILNENRLVIRGKHEQKADEHGYVAREFQREIDLPENIAQESITSVITEEGVLVIRAKANGAQSEKTIKIEKASSKKE</sequence>
<reference evidence="7" key="2">
    <citation type="journal article" date="2021" name="Genome Biol. Evol.">
        <title>Developing a high-quality reference genome for a parasitic bivalve with doubly uniparental inheritance (Bivalvia: Unionida).</title>
        <authorList>
            <person name="Smith C.H."/>
        </authorList>
    </citation>
    <scope>NUCLEOTIDE SEQUENCE</scope>
    <source>
        <strain evidence="7">CHS0354</strain>
        <tissue evidence="7">Mantle</tissue>
    </source>
</reference>
<reference evidence="7" key="3">
    <citation type="submission" date="2023-05" db="EMBL/GenBank/DDBJ databases">
        <authorList>
            <person name="Smith C.H."/>
        </authorList>
    </citation>
    <scope>NUCLEOTIDE SEQUENCE</scope>
    <source>
        <strain evidence="7">CHS0354</strain>
        <tissue evidence="7">Mantle</tissue>
    </source>
</reference>
<protein>
    <recommendedName>
        <fullName evidence="6">SHSP domain-containing protein</fullName>
    </recommendedName>
</protein>
<keyword evidence="3" id="KW-0862">Zinc</keyword>
<name>A0AAE0TBL7_9BIVA</name>
<evidence type="ECO:0000313" key="7">
    <source>
        <dbReference type="EMBL" id="KAK3607038.1"/>
    </source>
</evidence>
<dbReference type="AlphaFoldDB" id="A0AAE0TBL7"/>
<reference evidence="7" key="1">
    <citation type="journal article" date="2021" name="Genome Biol. Evol.">
        <title>A High-Quality Reference Genome for a Parasitic Bivalve with Doubly Uniparental Inheritance (Bivalvia: Unionida).</title>
        <authorList>
            <person name="Smith C.H."/>
        </authorList>
    </citation>
    <scope>NUCLEOTIDE SEQUENCE</scope>
    <source>
        <strain evidence="7">CHS0354</strain>
    </source>
</reference>
<evidence type="ECO:0000256" key="2">
    <source>
        <dbReference type="PIRNR" id="PIRNR036514"/>
    </source>
</evidence>
<dbReference type="PIRSF" id="PIRSF036514">
    <property type="entry name" value="Sm_HSP_B1"/>
    <property type="match status" value="1"/>
</dbReference>
<evidence type="ECO:0000259" key="6">
    <source>
        <dbReference type="PROSITE" id="PS01031"/>
    </source>
</evidence>
<feature type="domain" description="SHSP" evidence="6">
    <location>
        <begin position="86"/>
        <end position="194"/>
    </location>
</feature>
<dbReference type="InterPro" id="IPR008978">
    <property type="entry name" value="HSP20-like_chaperone"/>
</dbReference>
<evidence type="ECO:0000313" key="8">
    <source>
        <dbReference type="Proteomes" id="UP001195483"/>
    </source>
</evidence>
<dbReference type="InterPro" id="IPR002068">
    <property type="entry name" value="A-crystallin/Hsp20_dom"/>
</dbReference>
<comment type="similarity">
    <text evidence="2 4 5">Belongs to the small heat shock protein (HSP20) family.</text>
</comment>